<dbReference type="STRING" id="570521.SAMN04488508_102297"/>
<evidence type="ECO:0000313" key="2">
    <source>
        <dbReference type="Proteomes" id="UP000184432"/>
    </source>
</evidence>
<organism evidence="1 2">
    <name type="scientific">Aquimarina spongiae</name>
    <dbReference type="NCBI Taxonomy" id="570521"/>
    <lineage>
        <taxon>Bacteria</taxon>
        <taxon>Pseudomonadati</taxon>
        <taxon>Bacteroidota</taxon>
        <taxon>Flavobacteriia</taxon>
        <taxon>Flavobacteriales</taxon>
        <taxon>Flavobacteriaceae</taxon>
        <taxon>Aquimarina</taxon>
    </lineage>
</organism>
<name>A0A1M6CV11_9FLAO</name>
<evidence type="ECO:0000313" key="1">
    <source>
        <dbReference type="EMBL" id="SHI64925.1"/>
    </source>
</evidence>
<gene>
    <name evidence="1" type="ORF">SAMN04488508_102297</name>
</gene>
<dbReference type="RefSeq" id="WP_073314981.1">
    <property type="nucleotide sequence ID" value="NZ_FQYP01000002.1"/>
</dbReference>
<dbReference type="AlphaFoldDB" id="A0A1M6CV11"/>
<sequence>MRKLLFIGLLFFAQTVLGQKVKVASAKIFTSSTYQKIEKSESLKSKSIKELKSSTNESYSDAVELKYKKNKARYNVPRNGTSYIILSSTKTTLDDCYRCPNRDYTDWCPAKYEVQSRQYTEWKDGEIERVWNTTSNVFMGCGVWRYY</sequence>
<proteinExistence type="predicted"/>
<reference evidence="2" key="1">
    <citation type="submission" date="2016-11" db="EMBL/GenBank/DDBJ databases">
        <authorList>
            <person name="Varghese N."/>
            <person name="Submissions S."/>
        </authorList>
    </citation>
    <scope>NUCLEOTIDE SEQUENCE [LARGE SCALE GENOMIC DNA]</scope>
    <source>
        <strain evidence="2">DSM 22623</strain>
    </source>
</reference>
<keyword evidence="2" id="KW-1185">Reference proteome</keyword>
<dbReference type="EMBL" id="FQYP01000002">
    <property type="protein sequence ID" value="SHI64925.1"/>
    <property type="molecule type" value="Genomic_DNA"/>
</dbReference>
<dbReference type="Proteomes" id="UP000184432">
    <property type="component" value="Unassembled WGS sequence"/>
</dbReference>
<accession>A0A1M6CV11</accession>
<protein>
    <submittedName>
        <fullName evidence="1">Uncharacterized protein</fullName>
    </submittedName>
</protein>